<gene>
    <name evidence="2" type="primary">rpfG</name>
    <name evidence="2" type="ORF">NCTC4824_00008</name>
</gene>
<feature type="domain" description="HD-GYP" evidence="1">
    <location>
        <begin position="124"/>
        <end position="320"/>
    </location>
</feature>
<name>A0A2X4VFG5_LEDLE</name>
<dbReference type="PANTHER" id="PTHR43155">
    <property type="entry name" value="CYCLIC DI-GMP PHOSPHODIESTERASE PA4108-RELATED"/>
    <property type="match status" value="1"/>
</dbReference>
<dbReference type="EMBL" id="LS483476">
    <property type="protein sequence ID" value="SQI51047.1"/>
    <property type="molecule type" value="Genomic_DNA"/>
</dbReference>
<dbReference type="GO" id="GO:0071111">
    <property type="term" value="F:cyclic-guanylate-specific phosphodiesterase activity"/>
    <property type="evidence" value="ECO:0007669"/>
    <property type="project" value="UniProtKB-EC"/>
</dbReference>
<dbReference type="Pfam" id="PF13487">
    <property type="entry name" value="HD_5"/>
    <property type="match status" value="1"/>
</dbReference>
<proteinExistence type="predicted"/>
<reference evidence="2 3" key="1">
    <citation type="submission" date="2018-06" db="EMBL/GenBank/DDBJ databases">
        <authorList>
            <consortium name="Pathogen Informatics"/>
            <person name="Doyle S."/>
        </authorList>
    </citation>
    <scope>NUCLEOTIDE SEQUENCE [LARGE SCALE GENOMIC DNA]</scope>
    <source>
        <strain evidence="2 3">NCTC4824</strain>
    </source>
</reference>
<sequence length="364" mass="41578">MRVRIEEIQADCILEKDVMGKTKNPIIAANTVLDKKHIHILRAFLIKEVDIQVKMANGDFFKKTETKMDKKVFDFNTDNPSQELSFTEQYRQAVEQYKKEFQSWQSGLGVNMSNMRKLLIPLIEECEKNKDWIKSIHLYSNKDEYLYHHAIGIAMISHFLAKGLGYDKGQSLQAAIAGCLADCGMARVALSTLNKIGALNENDWIEIKKHPTYSYQMVKMLTLLKPEVKLAIYQHHERLDGSGYPRGEKGIRIHQLSQIVAIADVYHAMTTERPFKNKRSPFKILQIMEEDLFGQFDIAILKVLATGVASLSVGSNVKLSNGEKAKIVYIKPEALTRPLIKIKNNGNMVDLEKNRHLYIEQVIN</sequence>
<evidence type="ECO:0000313" key="2">
    <source>
        <dbReference type="EMBL" id="SQI51047.1"/>
    </source>
</evidence>
<keyword evidence="3" id="KW-1185">Reference proteome</keyword>
<dbReference type="PROSITE" id="PS51832">
    <property type="entry name" value="HD_GYP"/>
    <property type="match status" value="1"/>
</dbReference>
<evidence type="ECO:0000259" key="1">
    <source>
        <dbReference type="PROSITE" id="PS51832"/>
    </source>
</evidence>
<protein>
    <submittedName>
        <fullName evidence="2">Metal dependent phosphohydrolase</fullName>
        <ecNumber evidence="2">3.1.4.52</ecNumber>
    </submittedName>
</protein>
<dbReference type="EC" id="3.1.4.52" evidence="2"/>
<dbReference type="Proteomes" id="UP000249134">
    <property type="component" value="Chromosome 1"/>
</dbReference>
<dbReference type="CDD" id="cd00077">
    <property type="entry name" value="HDc"/>
    <property type="match status" value="1"/>
</dbReference>
<dbReference type="PANTHER" id="PTHR43155:SF2">
    <property type="entry name" value="CYCLIC DI-GMP PHOSPHODIESTERASE PA4108"/>
    <property type="match status" value="1"/>
</dbReference>
<dbReference type="SMART" id="SM00471">
    <property type="entry name" value="HDc"/>
    <property type="match status" value="1"/>
</dbReference>
<keyword evidence="2" id="KW-0378">Hydrolase</keyword>
<accession>A0A2X4VFG5</accession>
<dbReference type="STRING" id="1348624.GCA_001591545_03229"/>
<evidence type="ECO:0000313" key="3">
    <source>
        <dbReference type="Proteomes" id="UP000249134"/>
    </source>
</evidence>
<dbReference type="InterPro" id="IPR003607">
    <property type="entry name" value="HD/PDEase_dom"/>
</dbReference>
<dbReference type="KEGG" id="blen:NCTC4824_00008"/>
<organism evidence="2 3">
    <name type="scientific">Lederbergia lenta</name>
    <name type="common">Bacillus lentus</name>
    <dbReference type="NCBI Taxonomy" id="1467"/>
    <lineage>
        <taxon>Bacteria</taxon>
        <taxon>Bacillati</taxon>
        <taxon>Bacillota</taxon>
        <taxon>Bacilli</taxon>
        <taxon>Bacillales</taxon>
        <taxon>Bacillaceae</taxon>
        <taxon>Lederbergia</taxon>
    </lineage>
</organism>
<dbReference type="SUPFAM" id="SSF109604">
    <property type="entry name" value="HD-domain/PDEase-like"/>
    <property type="match status" value="1"/>
</dbReference>
<dbReference type="RefSeq" id="WP_066144569.1">
    <property type="nucleotide sequence ID" value="NZ_CBCSGM010000005.1"/>
</dbReference>
<dbReference type="InterPro" id="IPR037522">
    <property type="entry name" value="HD_GYP_dom"/>
</dbReference>
<dbReference type="AlphaFoldDB" id="A0A2X4VFG5"/>
<dbReference type="Gene3D" id="1.10.3210.10">
    <property type="entry name" value="Hypothetical protein af1432"/>
    <property type="match status" value="1"/>
</dbReference>